<dbReference type="Proteomes" id="UP000266745">
    <property type="component" value="Chromosome"/>
</dbReference>
<dbReference type="RefSeq" id="WP_048188694.1">
    <property type="nucleotide sequence ID" value="NZ_CP011097.1"/>
</dbReference>
<comment type="function">
    <text evidence="4">Contacts the emerging nascent chain on the ribosome.</text>
</comment>
<dbReference type="CDD" id="cd14359">
    <property type="entry name" value="UBA_AeNAC"/>
    <property type="match status" value="1"/>
</dbReference>
<evidence type="ECO:0000259" key="6">
    <source>
        <dbReference type="PROSITE" id="PS51151"/>
    </source>
</evidence>
<evidence type="ECO:0000256" key="1">
    <source>
        <dbReference type="ARBA" id="ARBA00022448"/>
    </source>
</evidence>
<evidence type="ECO:0000256" key="2">
    <source>
        <dbReference type="ARBA" id="ARBA00022884"/>
    </source>
</evidence>
<dbReference type="Gene3D" id="2.20.70.30">
    <property type="entry name" value="Nascent polypeptide-associated complex domain"/>
    <property type="match status" value="1"/>
</dbReference>
<dbReference type="InterPro" id="IPR002715">
    <property type="entry name" value="Nas_poly-pep-assoc_cplx_dom"/>
</dbReference>
<accession>A0A3G1B271</accession>
<sequence length="116" mass="12876">MMRGGGGGNREMRRMLDRMGLDMKELTNVQEVIIKTDKKEIIIAKPAVTEMKSKDNSIFQVIANSYEEKELETPIFSEDDIMLVCSQANVTPEVAANALKETGGDLSRAILLLTTK</sequence>
<comment type="similarity">
    <text evidence="4">Belongs to the NAC-alpha family.</text>
</comment>
<protein>
    <recommendedName>
        <fullName evidence="4 5">Nascent polypeptide-associated complex protein</fullName>
    </recommendedName>
</protein>
<organism evidence="7 8">
    <name type="scientific">Candidatus Nitrosotenuis cloacae</name>
    <dbReference type="NCBI Taxonomy" id="1603555"/>
    <lineage>
        <taxon>Archaea</taxon>
        <taxon>Nitrososphaerota</taxon>
        <taxon>Candidatus Nitrosotenuis</taxon>
    </lineage>
</organism>
<dbReference type="InterPro" id="IPR038187">
    <property type="entry name" value="NAC_A/B_dom_sf"/>
</dbReference>
<keyword evidence="1 4" id="KW-0813">Transport</keyword>
<dbReference type="STRING" id="1603555.SU86_005085"/>
<dbReference type="AlphaFoldDB" id="A0A3G1B271"/>
<dbReference type="HAMAP" id="MF_00814">
    <property type="entry name" value="NAC_arch"/>
    <property type="match status" value="1"/>
</dbReference>
<evidence type="ECO:0000313" key="8">
    <source>
        <dbReference type="Proteomes" id="UP000266745"/>
    </source>
</evidence>
<dbReference type="SMART" id="SM01407">
    <property type="entry name" value="NAC"/>
    <property type="match status" value="1"/>
</dbReference>
<gene>
    <name evidence="4" type="primary">nac</name>
    <name evidence="7" type="ORF">SU86_005085</name>
</gene>
<dbReference type="GO" id="GO:0015031">
    <property type="term" value="P:protein transport"/>
    <property type="evidence" value="ECO:0007669"/>
    <property type="project" value="UniProtKB-UniRule"/>
</dbReference>
<dbReference type="EMBL" id="CP011097">
    <property type="protein sequence ID" value="AJZ75842.1"/>
    <property type="molecule type" value="Genomic_DNA"/>
</dbReference>
<dbReference type="PROSITE" id="PS51151">
    <property type="entry name" value="NAC_AB"/>
    <property type="match status" value="1"/>
</dbReference>
<dbReference type="Gene3D" id="1.10.8.10">
    <property type="entry name" value="DNA helicase RuvA subunit, C-terminal domain"/>
    <property type="match status" value="1"/>
</dbReference>
<dbReference type="OrthoDB" id="53273at2157"/>
<proteinExistence type="inferred from homology"/>
<evidence type="ECO:0000256" key="4">
    <source>
        <dbReference type="HAMAP-Rule" id="MF_00814"/>
    </source>
</evidence>
<dbReference type="GO" id="GO:0003723">
    <property type="term" value="F:RNA binding"/>
    <property type="evidence" value="ECO:0007669"/>
    <property type="project" value="UniProtKB-UniRule"/>
</dbReference>
<keyword evidence="2 4" id="KW-0694">RNA-binding</keyword>
<dbReference type="InterPro" id="IPR005231">
    <property type="entry name" value="NAC_arc"/>
</dbReference>
<dbReference type="NCBIfam" id="TIGR00264">
    <property type="entry name" value="archaeal-type nascent polypeptide-associated complex protein"/>
    <property type="match status" value="1"/>
</dbReference>
<evidence type="ECO:0000256" key="5">
    <source>
        <dbReference type="NCBIfam" id="TIGR00264"/>
    </source>
</evidence>
<feature type="domain" description="NAC-A/B" evidence="6">
    <location>
        <begin position="6"/>
        <end position="75"/>
    </location>
</feature>
<dbReference type="GeneID" id="24875772"/>
<name>A0A3G1B271_9ARCH</name>
<evidence type="ECO:0000313" key="7">
    <source>
        <dbReference type="EMBL" id="AJZ75842.1"/>
    </source>
</evidence>
<dbReference type="KEGG" id="tah:SU86_005085"/>
<keyword evidence="8" id="KW-1185">Reference proteome</keyword>
<reference evidence="7 8" key="1">
    <citation type="journal article" date="2016" name="Sci. Rep.">
        <title>A novel ammonia-oxidizing archaeon from wastewater treatment plant: Its enrichment, physiological and genomic characteristics.</title>
        <authorList>
            <person name="Li Y."/>
            <person name="Ding K."/>
            <person name="Wen X."/>
            <person name="Zhang B."/>
            <person name="Shen B."/>
            <person name="Yang Y."/>
        </authorList>
    </citation>
    <scope>NUCLEOTIDE SEQUENCE [LARGE SCALE GENOMIC DNA]</scope>
    <source>
        <strain evidence="7 8">SAT1</strain>
    </source>
</reference>
<dbReference type="CDD" id="cd22054">
    <property type="entry name" value="NAC_NACA"/>
    <property type="match status" value="1"/>
</dbReference>
<comment type="subunit">
    <text evidence="4">Homodimer. Interacts with the ribosome. Binds ribosomal RNA.</text>
</comment>
<keyword evidence="3 4" id="KW-0653">Protein transport</keyword>
<dbReference type="Pfam" id="PF01849">
    <property type="entry name" value="NAC"/>
    <property type="match status" value="1"/>
</dbReference>
<evidence type="ECO:0000256" key="3">
    <source>
        <dbReference type="ARBA" id="ARBA00022927"/>
    </source>
</evidence>